<accession>A0A4V0P1R6</accession>
<reference evidence="1 2" key="1">
    <citation type="journal article" date="2019" name="ISME J.">
        <title>Isolation and characterization of a thermophilic sulfur- and iron-reducing thaumarchaeote from a terrestrial acidic hot spring.</title>
        <authorList>
            <person name="Kato S."/>
            <person name="Itoh T."/>
            <person name="Yuki M."/>
            <person name="Nagamori M."/>
            <person name="Ohnishi M."/>
            <person name="Uematsu K."/>
            <person name="Suzuki K."/>
            <person name="Takashina T."/>
            <person name="Ohkuma M."/>
        </authorList>
    </citation>
    <scope>NUCLEOTIDE SEQUENCE [LARGE SCALE GENOMIC DNA]</scope>
    <source>
        <strain evidence="1 2">NAS-02</strain>
    </source>
</reference>
<dbReference type="GeneID" id="55585074"/>
<proteinExistence type="predicted"/>
<gene>
    <name evidence="1" type="ORF">NAS2_1261</name>
</gene>
<sequence length="160" mass="17478">MDANHHQFADRGRIVEGFRGILEHTMPQPRSGPPAKPAFPRAKVFPRARGPGGVARRIVVGGIRDPREVAELMLSVAEGTGARGFQYRELGSGTIEVLVDGDEGLADDIAAMVAGLWPGSTTSVEVYEGRVMDLDLFKRVLYTRDHPEEAARRSGVDRRT</sequence>
<dbReference type="EMBL" id="AP018732">
    <property type="protein sequence ID" value="BBE42650.1"/>
    <property type="molecule type" value="Genomic_DNA"/>
</dbReference>
<name>A0A4V0P1R6_9ARCH</name>
<evidence type="ECO:0000313" key="1">
    <source>
        <dbReference type="EMBL" id="BBE42650.1"/>
    </source>
</evidence>
<dbReference type="RefSeq" id="WP_174448862.1">
    <property type="nucleotide sequence ID" value="NZ_AP018732.1"/>
</dbReference>
<keyword evidence="2" id="KW-1185">Reference proteome</keyword>
<dbReference type="Proteomes" id="UP000509448">
    <property type="component" value="Chromosome"/>
</dbReference>
<protein>
    <submittedName>
        <fullName evidence="1">Uncharacterized protein</fullName>
    </submittedName>
</protein>
<evidence type="ECO:0000313" key="2">
    <source>
        <dbReference type="Proteomes" id="UP000509448"/>
    </source>
</evidence>
<dbReference type="AlphaFoldDB" id="A0A4V0P1R6"/>
<dbReference type="KEGG" id="ccai:NAS2_1261"/>
<organism evidence="1 2">
    <name type="scientific">Conexivisphaera calida</name>
    <dbReference type="NCBI Taxonomy" id="1874277"/>
    <lineage>
        <taxon>Archaea</taxon>
        <taxon>Nitrososphaerota</taxon>
        <taxon>Conexivisphaeria</taxon>
        <taxon>Conexivisphaerales</taxon>
        <taxon>Conexivisphaeraceae</taxon>
        <taxon>Conexivisphaera</taxon>
    </lineage>
</organism>